<name>A0ABR8NEU3_9ACTN</name>
<evidence type="ECO:0000259" key="1">
    <source>
        <dbReference type="Pfam" id="PF04167"/>
    </source>
</evidence>
<dbReference type="RefSeq" id="WP_191196276.1">
    <property type="nucleotide sequence ID" value="NZ_JACXYZ010000003.1"/>
</dbReference>
<evidence type="ECO:0000313" key="3">
    <source>
        <dbReference type="Proteomes" id="UP000618818"/>
    </source>
</evidence>
<protein>
    <recommendedName>
        <fullName evidence="1">DUF402 domain-containing protein</fullName>
    </recommendedName>
</protein>
<sequence>MTDAAPPATVRVVKRKWDGTVSAVDTASRLAVADGQVAWVVRAGSSRSKPRSGTVEVVEGDELWLSVTGAWWVLCGYPDAGGSLTTFKVHASAPFETPGADEIRWVDLDLDFDITSGDVALRDEAEFHDHARTMAYPKDVVRGAWSGISVMAARYTTGDWPFDGALQDWIDDGC</sequence>
<comment type="caution">
    <text evidence="2">The sequence shown here is derived from an EMBL/GenBank/DDBJ whole genome shotgun (WGS) entry which is preliminary data.</text>
</comment>
<dbReference type="InterPro" id="IPR007295">
    <property type="entry name" value="DUF402"/>
</dbReference>
<organism evidence="2 3">
    <name type="scientific">Nocardioides cavernae</name>
    <dbReference type="NCBI Taxonomy" id="1921566"/>
    <lineage>
        <taxon>Bacteria</taxon>
        <taxon>Bacillati</taxon>
        <taxon>Actinomycetota</taxon>
        <taxon>Actinomycetes</taxon>
        <taxon>Propionibacteriales</taxon>
        <taxon>Nocardioidaceae</taxon>
        <taxon>Nocardioides</taxon>
    </lineage>
</organism>
<gene>
    <name evidence="2" type="ORF">IEZ26_17360</name>
</gene>
<reference evidence="2 3" key="1">
    <citation type="submission" date="2020-09" db="EMBL/GenBank/DDBJ databases">
        <title>novel species in genus Nocardioides.</title>
        <authorList>
            <person name="Zhang G."/>
        </authorList>
    </citation>
    <scope>NUCLEOTIDE SEQUENCE [LARGE SCALE GENOMIC DNA]</scope>
    <source>
        <strain evidence="2 3">KCTC 39551</strain>
    </source>
</reference>
<dbReference type="EMBL" id="JACXYZ010000003">
    <property type="protein sequence ID" value="MBD3926395.1"/>
    <property type="molecule type" value="Genomic_DNA"/>
</dbReference>
<dbReference type="Gene3D" id="2.40.380.10">
    <property type="entry name" value="FomD-like"/>
    <property type="match status" value="1"/>
</dbReference>
<evidence type="ECO:0000313" key="2">
    <source>
        <dbReference type="EMBL" id="MBD3926395.1"/>
    </source>
</evidence>
<feature type="domain" description="DUF402" evidence="1">
    <location>
        <begin position="53"/>
        <end position="148"/>
    </location>
</feature>
<keyword evidence="3" id="KW-1185">Reference proteome</keyword>
<dbReference type="InterPro" id="IPR035930">
    <property type="entry name" value="FomD-like_sf"/>
</dbReference>
<proteinExistence type="predicted"/>
<dbReference type="SUPFAM" id="SSF159234">
    <property type="entry name" value="FomD-like"/>
    <property type="match status" value="1"/>
</dbReference>
<accession>A0ABR8NEU3</accession>
<dbReference type="Pfam" id="PF04167">
    <property type="entry name" value="DUF402"/>
    <property type="match status" value="1"/>
</dbReference>
<dbReference type="Proteomes" id="UP000618818">
    <property type="component" value="Unassembled WGS sequence"/>
</dbReference>